<comment type="caution">
    <text evidence="1">The sequence shown here is derived from an EMBL/GenBank/DDBJ whole genome shotgun (WGS) entry which is preliminary data.</text>
</comment>
<gene>
    <name evidence="1" type="primary">Acey_s0067.g53</name>
    <name evidence="1" type="ORF">Y032_0067g53</name>
</gene>
<reference evidence="2" key="1">
    <citation type="journal article" date="2015" name="Nat. Genet.">
        <title>The genome and transcriptome of the zoonotic hookworm Ancylostoma ceylanicum identify infection-specific gene families.</title>
        <authorList>
            <person name="Schwarz E.M."/>
            <person name="Hu Y."/>
            <person name="Antoshechkin I."/>
            <person name="Miller M.M."/>
            <person name="Sternberg P.W."/>
            <person name="Aroian R.V."/>
        </authorList>
    </citation>
    <scope>NUCLEOTIDE SEQUENCE</scope>
    <source>
        <strain evidence="2">HY135</strain>
    </source>
</reference>
<organism evidence="1 2">
    <name type="scientific">Ancylostoma ceylanicum</name>
    <dbReference type="NCBI Taxonomy" id="53326"/>
    <lineage>
        <taxon>Eukaryota</taxon>
        <taxon>Metazoa</taxon>
        <taxon>Ecdysozoa</taxon>
        <taxon>Nematoda</taxon>
        <taxon>Chromadorea</taxon>
        <taxon>Rhabditida</taxon>
        <taxon>Rhabditina</taxon>
        <taxon>Rhabditomorpha</taxon>
        <taxon>Strongyloidea</taxon>
        <taxon>Ancylostomatidae</taxon>
        <taxon>Ancylostomatinae</taxon>
        <taxon>Ancylostoma</taxon>
    </lineage>
</organism>
<accession>A0A016TZK4</accession>
<name>A0A016TZK4_9BILA</name>
<dbReference type="AlphaFoldDB" id="A0A016TZK4"/>
<dbReference type="EMBL" id="JARK01001403">
    <property type="protein sequence ID" value="EYC08216.1"/>
    <property type="molecule type" value="Genomic_DNA"/>
</dbReference>
<evidence type="ECO:0000313" key="2">
    <source>
        <dbReference type="Proteomes" id="UP000024635"/>
    </source>
</evidence>
<sequence>MHQGPKCVMVTCGEDEILRWKNLSRFRLFFAEIFPDYVRKLHVNLHKISEICSNLREFSLKNKRNRPILYHPR</sequence>
<proteinExistence type="predicted"/>
<keyword evidence="2" id="KW-1185">Reference proteome</keyword>
<protein>
    <submittedName>
        <fullName evidence="1">Uncharacterized protein</fullName>
    </submittedName>
</protein>
<dbReference type="Proteomes" id="UP000024635">
    <property type="component" value="Unassembled WGS sequence"/>
</dbReference>
<evidence type="ECO:0000313" key="1">
    <source>
        <dbReference type="EMBL" id="EYC08216.1"/>
    </source>
</evidence>